<dbReference type="PANTHER" id="PTHR42912">
    <property type="entry name" value="METHYLTRANSFERASE"/>
    <property type="match status" value="1"/>
</dbReference>
<dbReference type="CDD" id="cd02440">
    <property type="entry name" value="AdoMet_MTases"/>
    <property type="match status" value="1"/>
</dbReference>
<evidence type="ECO:0000256" key="1">
    <source>
        <dbReference type="SAM" id="MobiDB-lite"/>
    </source>
</evidence>
<dbReference type="GO" id="GO:0008757">
    <property type="term" value="F:S-adenosylmethionine-dependent methyltransferase activity"/>
    <property type="evidence" value="ECO:0007669"/>
    <property type="project" value="InterPro"/>
</dbReference>
<accession>A0AAP6JFB8</accession>
<name>A0AAP6JFB8_9GAMM</name>
<gene>
    <name evidence="3" type="ORF">VCB98_07095</name>
</gene>
<feature type="region of interest" description="Disordered" evidence="1">
    <location>
        <begin position="206"/>
        <end position="233"/>
    </location>
</feature>
<dbReference type="InterPro" id="IPR050508">
    <property type="entry name" value="Methyltransf_Superfamily"/>
</dbReference>
<dbReference type="GO" id="GO:0032259">
    <property type="term" value="P:methylation"/>
    <property type="evidence" value="ECO:0007669"/>
    <property type="project" value="UniProtKB-KW"/>
</dbReference>
<reference evidence="3 4" key="1">
    <citation type="submission" date="2023-12" db="EMBL/GenBank/DDBJ databases">
        <title>Whole-genome sequencing of halo(alkali)philic microorganisms from hypersaline lakes.</title>
        <authorList>
            <person name="Sorokin D.Y."/>
            <person name="Merkel A.Y."/>
            <person name="Messina E."/>
            <person name="Yakimov M."/>
        </authorList>
    </citation>
    <scope>NUCLEOTIDE SEQUENCE [LARGE SCALE GENOMIC DNA]</scope>
    <source>
        <strain evidence="3 4">AB-CW1</strain>
    </source>
</reference>
<dbReference type="InterPro" id="IPR029063">
    <property type="entry name" value="SAM-dependent_MTases_sf"/>
</dbReference>
<dbReference type="SUPFAM" id="SSF53335">
    <property type="entry name" value="S-adenosyl-L-methionine-dependent methyltransferases"/>
    <property type="match status" value="1"/>
</dbReference>
<keyword evidence="3" id="KW-0489">Methyltransferase</keyword>
<feature type="compositionally biased region" description="Basic and acidic residues" evidence="1">
    <location>
        <begin position="206"/>
        <end position="225"/>
    </location>
</feature>
<evidence type="ECO:0000259" key="2">
    <source>
        <dbReference type="Pfam" id="PF08241"/>
    </source>
</evidence>
<dbReference type="Proteomes" id="UP001302316">
    <property type="component" value="Unassembled WGS sequence"/>
</dbReference>
<keyword evidence="4" id="KW-1185">Reference proteome</keyword>
<keyword evidence="3" id="KW-0808">Transferase</keyword>
<evidence type="ECO:0000313" key="3">
    <source>
        <dbReference type="EMBL" id="MEA5445581.1"/>
    </source>
</evidence>
<protein>
    <submittedName>
        <fullName evidence="3">Methyltransferase domain-containing protein</fullName>
    </submittedName>
</protein>
<dbReference type="InterPro" id="IPR013216">
    <property type="entry name" value="Methyltransf_11"/>
</dbReference>
<dbReference type="Gene3D" id="3.40.50.150">
    <property type="entry name" value="Vaccinia Virus protein VP39"/>
    <property type="match status" value="1"/>
</dbReference>
<dbReference type="EMBL" id="JAYGII010000012">
    <property type="protein sequence ID" value="MEA5445581.1"/>
    <property type="molecule type" value="Genomic_DNA"/>
</dbReference>
<sequence>MDIPSIKSAYRRYARYYDRVFGPVFAPGRDMAIKRLDPQSGKRILEVGVGTGLSLPHYQPDTRVVGIDISTDMLDIARRRVDEQSLDHVEALLEMDAEQLSFEDDSFDAVIAMYVASVVPNPDRLMSEMARVCKPGGDLMVINHFASSNPLLRGLEWCLTPLSRVLGFRPSMDLSELPRPAGYEELGIHRANFLGYWKLVHYRSQAEKPRPEDESPITEGERRENNTSLGDIA</sequence>
<dbReference type="Pfam" id="PF08241">
    <property type="entry name" value="Methyltransf_11"/>
    <property type="match status" value="1"/>
</dbReference>
<evidence type="ECO:0000313" key="4">
    <source>
        <dbReference type="Proteomes" id="UP001302316"/>
    </source>
</evidence>
<dbReference type="RefSeq" id="WP_346051210.1">
    <property type="nucleotide sequence ID" value="NZ_JAYGII010000012.1"/>
</dbReference>
<proteinExistence type="predicted"/>
<dbReference type="PANTHER" id="PTHR42912:SF80">
    <property type="entry name" value="METHYLTRANSFERASE DOMAIN-CONTAINING PROTEIN"/>
    <property type="match status" value="1"/>
</dbReference>
<organism evidence="3 4">
    <name type="scientific">Natronospira elongata</name>
    <dbReference type="NCBI Taxonomy" id="3110268"/>
    <lineage>
        <taxon>Bacteria</taxon>
        <taxon>Pseudomonadati</taxon>
        <taxon>Pseudomonadota</taxon>
        <taxon>Gammaproteobacteria</taxon>
        <taxon>Natronospirales</taxon>
        <taxon>Natronospiraceae</taxon>
        <taxon>Natronospira</taxon>
    </lineage>
</organism>
<feature type="domain" description="Methyltransferase type 11" evidence="2">
    <location>
        <begin position="45"/>
        <end position="140"/>
    </location>
</feature>
<comment type="caution">
    <text evidence="3">The sequence shown here is derived from an EMBL/GenBank/DDBJ whole genome shotgun (WGS) entry which is preliminary data.</text>
</comment>
<dbReference type="AlphaFoldDB" id="A0AAP6JFB8"/>